<evidence type="ECO:0000256" key="2">
    <source>
        <dbReference type="ARBA" id="ARBA00022692"/>
    </source>
</evidence>
<feature type="transmembrane region" description="Helical" evidence="5">
    <location>
        <begin position="89"/>
        <end position="106"/>
    </location>
</feature>
<keyword evidence="4 5" id="KW-0472">Membrane</keyword>
<organism evidence="7 8">
    <name type="scientific">Phyllobacterium leguminum</name>
    <dbReference type="NCBI Taxonomy" id="314237"/>
    <lineage>
        <taxon>Bacteria</taxon>
        <taxon>Pseudomonadati</taxon>
        <taxon>Pseudomonadota</taxon>
        <taxon>Alphaproteobacteria</taxon>
        <taxon>Hyphomicrobiales</taxon>
        <taxon>Phyllobacteriaceae</taxon>
        <taxon>Phyllobacterium</taxon>
    </lineage>
</organism>
<keyword evidence="2 5" id="KW-0812">Transmembrane</keyword>
<comment type="caution">
    <text evidence="7">The sequence shown here is derived from an EMBL/GenBank/DDBJ whole genome shotgun (WGS) entry which is preliminary data.</text>
</comment>
<feature type="transmembrane region" description="Helical" evidence="5">
    <location>
        <begin position="113"/>
        <end position="133"/>
    </location>
</feature>
<feature type="domain" description="Integral membrane bound transporter" evidence="6">
    <location>
        <begin position="239"/>
        <end position="366"/>
    </location>
</feature>
<protein>
    <submittedName>
        <fullName evidence="7">Fusaric acid resistance family protein</fullName>
    </submittedName>
</protein>
<dbReference type="AlphaFoldDB" id="A0A318T8V4"/>
<reference evidence="7 8" key="1">
    <citation type="submission" date="2018-06" db="EMBL/GenBank/DDBJ databases">
        <title>Genomic Encyclopedia of Type Strains, Phase III (KMG-III): the genomes of soil and plant-associated and newly described type strains.</title>
        <authorList>
            <person name="Whitman W."/>
        </authorList>
    </citation>
    <scope>NUCLEOTIDE SEQUENCE [LARGE SCALE GENOMIC DNA]</scope>
    <source>
        <strain evidence="7 8">ORS 1419</strain>
    </source>
</reference>
<accession>A0A318T8V4</accession>
<dbReference type="EMBL" id="QJTF01000016">
    <property type="protein sequence ID" value="PYE87090.1"/>
    <property type="molecule type" value="Genomic_DNA"/>
</dbReference>
<evidence type="ECO:0000256" key="4">
    <source>
        <dbReference type="ARBA" id="ARBA00023136"/>
    </source>
</evidence>
<evidence type="ECO:0000256" key="1">
    <source>
        <dbReference type="ARBA" id="ARBA00004141"/>
    </source>
</evidence>
<evidence type="ECO:0000313" key="7">
    <source>
        <dbReference type="EMBL" id="PYE87090.1"/>
    </source>
</evidence>
<proteinExistence type="predicted"/>
<feature type="transmembrane region" description="Helical" evidence="5">
    <location>
        <begin position="321"/>
        <end position="339"/>
    </location>
</feature>
<evidence type="ECO:0000256" key="3">
    <source>
        <dbReference type="ARBA" id="ARBA00022989"/>
    </source>
</evidence>
<feature type="transmembrane region" description="Helical" evidence="5">
    <location>
        <begin position="280"/>
        <end position="309"/>
    </location>
</feature>
<keyword evidence="8" id="KW-1185">Reference proteome</keyword>
<dbReference type="GO" id="GO:0016020">
    <property type="term" value="C:membrane"/>
    <property type="evidence" value="ECO:0007669"/>
    <property type="project" value="UniProtKB-SubCell"/>
</dbReference>
<dbReference type="Proteomes" id="UP000247454">
    <property type="component" value="Unassembled WGS sequence"/>
</dbReference>
<feature type="transmembrane region" description="Helical" evidence="5">
    <location>
        <begin position="227"/>
        <end position="246"/>
    </location>
</feature>
<keyword evidence="3 5" id="KW-1133">Transmembrane helix</keyword>
<dbReference type="Pfam" id="PF13515">
    <property type="entry name" value="FUSC_2"/>
    <property type="match status" value="1"/>
</dbReference>
<evidence type="ECO:0000259" key="6">
    <source>
        <dbReference type="Pfam" id="PF13515"/>
    </source>
</evidence>
<comment type="subcellular location">
    <subcellularLocation>
        <location evidence="1">Membrane</location>
        <topology evidence="1">Multi-pass membrane protein</topology>
    </subcellularLocation>
</comment>
<sequence>MADSRDKPENDGTERRFNLVLTNSKQWGVCFMSREKPSSFAMFRSRLALQWRALRAALLDRDALRRAFLCMVPTGGPIVAGVAMGKPEAGLIGGVIGVLLYFADADGGWRSRFFVLALNVAGLFAGTLAGFIIAGDHPLFWIVFALTAFAAGYLYRVGPAQAMAMRLAALAMTVSVGIPEADPYLIAFSIGAVALVLLTRLIDHGLFGPLPLLRAPAGATPPIQNGWVRFALAYAFAAVVGLWIGMEMDPTHAIWVVITTMLVMQPDARSSYVKVVERTVGTFAGALCGWVIVMLFGSPALLCVAVVILALLTPHHFARRYWLHTTIITALILIAYDLVELGSDRVSALFIERVQDMLVGSSLAIIATAAAFPWGKRTGGDAETSL</sequence>
<evidence type="ECO:0000256" key="5">
    <source>
        <dbReference type="SAM" id="Phobius"/>
    </source>
</evidence>
<dbReference type="OrthoDB" id="7958266at2"/>
<name>A0A318T8V4_9HYPH</name>
<dbReference type="InterPro" id="IPR049453">
    <property type="entry name" value="Memb_transporter_dom"/>
</dbReference>
<evidence type="ECO:0000313" key="8">
    <source>
        <dbReference type="Proteomes" id="UP000247454"/>
    </source>
</evidence>
<gene>
    <name evidence="7" type="ORF">C7477_11649</name>
</gene>
<feature type="transmembrane region" description="Helical" evidence="5">
    <location>
        <begin position="139"/>
        <end position="155"/>
    </location>
</feature>